<keyword evidence="1" id="KW-0540">Nuclease</keyword>
<dbReference type="GO" id="GO:0005737">
    <property type="term" value="C:cytoplasm"/>
    <property type="evidence" value="ECO:0007669"/>
    <property type="project" value="TreeGrafter"/>
</dbReference>
<reference evidence="4" key="1">
    <citation type="journal article" date="2023" name="Nat. Commun.">
        <title>Diploid and tetraploid genomes of Acorus and the evolution of monocots.</title>
        <authorList>
            <person name="Ma L."/>
            <person name="Liu K.W."/>
            <person name="Li Z."/>
            <person name="Hsiao Y.Y."/>
            <person name="Qi Y."/>
            <person name="Fu T."/>
            <person name="Tang G.D."/>
            <person name="Zhang D."/>
            <person name="Sun W.H."/>
            <person name="Liu D.K."/>
            <person name="Li Y."/>
            <person name="Chen G.Z."/>
            <person name="Liu X.D."/>
            <person name="Liao X.Y."/>
            <person name="Jiang Y.T."/>
            <person name="Yu X."/>
            <person name="Hao Y."/>
            <person name="Huang J."/>
            <person name="Zhao X.W."/>
            <person name="Ke S."/>
            <person name="Chen Y.Y."/>
            <person name="Wu W.L."/>
            <person name="Hsu J.L."/>
            <person name="Lin Y.F."/>
            <person name="Huang M.D."/>
            <person name="Li C.Y."/>
            <person name="Huang L."/>
            <person name="Wang Z.W."/>
            <person name="Zhao X."/>
            <person name="Zhong W.Y."/>
            <person name="Peng D.H."/>
            <person name="Ahmad S."/>
            <person name="Lan S."/>
            <person name="Zhang J.S."/>
            <person name="Tsai W.C."/>
            <person name="Van de Peer Y."/>
            <person name="Liu Z.J."/>
        </authorList>
    </citation>
    <scope>NUCLEOTIDE SEQUENCE</scope>
    <source>
        <strain evidence="4">CP</strain>
    </source>
</reference>
<dbReference type="InterPro" id="IPR012337">
    <property type="entry name" value="RNaseH-like_sf"/>
</dbReference>
<gene>
    <name evidence="4" type="ORF">QJS10_CPA10g00528</name>
</gene>
<dbReference type="PANTHER" id="PTHR13620:SF121">
    <property type="entry name" value="EMB|CAB82946.1-RELATED"/>
    <property type="match status" value="1"/>
</dbReference>
<organism evidence="4 5">
    <name type="scientific">Acorus calamus</name>
    <name type="common">Sweet flag</name>
    <dbReference type="NCBI Taxonomy" id="4465"/>
    <lineage>
        <taxon>Eukaryota</taxon>
        <taxon>Viridiplantae</taxon>
        <taxon>Streptophyta</taxon>
        <taxon>Embryophyta</taxon>
        <taxon>Tracheophyta</taxon>
        <taxon>Spermatophyta</taxon>
        <taxon>Magnoliopsida</taxon>
        <taxon>Liliopsida</taxon>
        <taxon>Acoraceae</taxon>
        <taxon>Acorus</taxon>
    </lineage>
</organism>
<sequence length="153" mass="16767">MITTAITNNPTIIDSKIEELKRIASPILGLDVVVESNPDINRASLIHLCNGSTCLIIQLSHLPHVPASLKSFLSHPNVTFVSVGIKSHNQKLVPDYGIACANAVELGKLSSRVCGKAEYEKYGLSDLASLIAGVRVEKPEHVRVRDWECWNAW</sequence>
<dbReference type="GO" id="GO:0006139">
    <property type="term" value="P:nucleobase-containing compound metabolic process"/>
    <property type="evidence" value="ECO:0007669"/>
    <property type="project" value="InterPro"/>
</dbReference>
<dbReference type="GO" id="GO:0003676">
    <property type="term" value="F:nucleic acid binding"/>
    <property type="evidence" value="ECO:0007669"/>
    <property type="project" value="InterPro"/>
</dbReference>
<accession>A0AAV9E166</accession>
<reference evidence="4" key="2">
    <citation type="submission" date="2023-06" db="EMBL/GenBank/DDBJ databases">
        <authorList>
            <person name="Ma L."/>
            <person name="Liu K.-W."/>
            <person name="Li Z."/>
            <person name="Hsiao Y.-Y."/>
            <person name="Qi Y."/>
            <person name="Fu T."/>
            <person name="Tang G."/>
            <person name="Zhang D."/>
            <person name="Sun W.-H."/>
            <person name="Liu D.-K."/>
            <person name="Li Y."/>
            <person name="Chen G.-Z."/>
            <person name="Liu X.-D."/>
            <person name="Liao X.-Y."/>
            <person name="Jiang Y.-T."/>
            <person name="Yu X."/>
            <person name="Hao Y."/>
            <person name="Huang J."/>
            <person name="Zhao X.-W."/>
            <person name="Ke S."/>
            <person name="Chen Y.-Y."/>
            <person name="Wu W.-L."/>
            <person name="Hsu J.-L."/>
            <person name="Lin Y.-F."/>
            <person name="Huang M.-D."/>
            <person name="Li C.-Y."/>
            <person name="Huang L."/>
            <person name="Wang Z.-W."/>
            <person name="Zhao X."/>
            <person name="Zhong W.-Y."/>
            <person name="Peng D.-H."/>
            <person name="Ahmad S."/>
            <person name="Lan S."/>
            <person name="Zhang J.-S."/>
            <person name="Tsai W.-C."/>
            <person name="Van De Peer Y."/>
            <person name="Liu Z.-J."/>
        </authorList>
    </citation>
    <scope>NUCLEOTIDE SEQUENCE</scope>
    <source>
        <strain evidence="4">CP</strain>
        <tissue evidence="4">Leaves</tissue>
    </source>
</reference>
<dbReference type="AlphaFoldDB" id="A0AAV9E166"/>
<keyword evidence="5" id="KW-1185">Reference proteome</keyword>
<feature type="domain" description="3'-5' exonuclease" evidence="3">
    <location>
        <begin position="41"/>
        <end position="140"/>
    </location>
</feature>
<name>A0AAV9E166_ACOCL</name>
<dbReference type="GO" id="GO:0008408">
    <property type="term" value="F:3'-5' exonuclease activity"/>
    <property type="evidence" value="ECO:0007669"/>
    <property type="project" value="InterPro"/>
</dbReference>
<dbReference type="InterPro" id="IPR036397">
    <property type="entry name" value="RNaseH_sf"/>
</dbReference>
<keyword evidence="2" id="KW-0378">Hydrolase</keyword>
<dbReference type="Pfam" id="PF01612">
    <property type="entry name" value="DNA_pol_A_exo1"/>
    <property type="match status" value="1"/>
</dbReference>
<evidence type="ECO:0000259" key="3">
    <source>
        <dbReference type="Pfam" id="PF01612"/>
    </source>
</evidence>
<proteinExistence type="predicted"/>
<dbReference type="InterPro" id="IPR002562">
    <property type="entry name" value="3'-5'_exonuclease_dom"/>
</dbReference>
<dbReference type="SUPFAM" id="SSF53098">
    <property type="entry name" value="Ribonuclease H-like"/>
    <property type="match status" value="1"/>
</dbReference>
<dbReference type="Proteomes" id="UP001180020">
    <property type="component" value="Unassembled WGS sequence"/>
</dbReference>
<evidence type="ECO:0000256" key="1">
    <source>
        <dbReference type="ARBA" id="ARBA00022722"/>
    </source>
</evidence>
<dbReference type="InterPro" id="IPR051132">
    <property type="entry name" value="3-5_Exonuclease_domain"/>
</dbReference>
<evidence type="ECO:0000313" key="4">
    <source>
        <dbReference type="EMBL" id="KAK1306558.1"/>
    </source>
</evidence>
<protein>
    <recommendedName>
        <fullName evidence="3">3'-5' exonuclease domain-containing protein</fullName>
    </recommendedName>
</protein>
<evidence type="ECO:0000256" key="2">
    <source>
        <dbReference type="ARBA" id="ARBA00022801"/>
    </source>
</evidence>
<dbReference type="EMBL" id="JAUJYO010000010">
    <property type="protein sequence ID" value="KAK1306558.1"/>
    <property type="molecule type" value="Genomic_DNA"/>
</dbReference>
<comment type="caution">
    <text evidence="4">The sequence shown here is derived from an EMBL/GenBank/DDBJ whole genome shotgun (WGS) entry which is preliminary data.</text>
</comment>
<dbReference type="PANTHER" id="PTHR13620">
    <property type="entry name" value="3-5 EXONUCLEASE"/>
    <property type="match status" value="1"/>
</dbReference>
<dbReference type="CDD" id="cd06141">
    <property type="entry name" value="WRN_exo"/>
    <property type="match status" value="1"/>
</dbReference>
<evidence type="ECO:0000313" key="5">
    <source>
        <dbReference type="Proteomes" id="UP001180020"/>
    </source>
</evidence>
<dbReference type="Gene3D" id="3.30.420.10">
    <property type="entry name" value="Ribonuclease H-like superfamily/Ribonuclease H"/>
    <property type="match status" value="1"/>
</dbReference>
<dbReference type="GO" id="GO:0005634">
    <property type="term" value="C:nucleus"/>
    <property type="evidence" value="ECO:0007669"/>
    <property type="project" value="TreeGrafter"/>
</dbReference>